<dbReference type="AlphaFoldDB" id="A0A392U3X9"/>
<dbReference type="EMBL" id="LXQA010716668">
    <property type="protein sequence ID" value="MCI67417.1"/>
    <property type="molecule type" value="Genomic_DNA"/>
</dbReference>
<feature type="compositionally biased region" description="Basic residues" evidence="1">
    <location>
        <begin position="33"/>
        <end position="45"/>
    </location>
</feature>
<comment type="caution">
    <text evidence="2">The sequence shown here is derived from an EMBL/GenBank/DDBJ whole genome shotgun (WGS) entry which is preliminary data.</text>
</comment>
<evidence type="ECO:0000313" key="3">
    <source>
        <dbReference type="Proteomes" id="UP000265520"/>
    </source>
</evidence>
<keyword evidence="3" id="KW-1185">Reference proteome</keyword>
<proteinExistence type="predicted"/>
<reference evidence="2 3" key="1">
    <citation type="journal article" date="2018" name="Front. Plant Sci.">
        <title>Red Clover (Trifolium pratense) and Zigzag Clover (T. medium) - A Picture of Genomic Similarities and Differences.</title>
        <authorList>
            <person name="Dluhosova J."/>
            <person name="Istvanek J."/>
            <person name="Nedelnik J."/>
            <person name="Repkova J."/>
        </authorList>
    </citation>
    <scope>NUCLEOTIDE SEQUENCE [LARGE SCALE GENOMIC DNA]</scope>
    <source>
        <strain evidence="3">cv. 10/8</strain>
        <tissue evidence="2">Leaf</tissue>
    </source>
</reference>
<evidence type="ECO:0000256" key="1">
    <source>
        <dbReference type="SAM" id="MobiDB-lite"/>
    </source>
</evidence>
<dbReference type="Proteomes" id="UP000265520">
    <property type="component" value="Unassembled WGS sequence"/>
</dbReference>
<organism evidence="2 3">
    <name type="scientific">Trifolium medium</name>
    <dbReference type="NCBI Taxonomy" id="97028"/>
    <lineage>
        <taxon>Eukaryota</taxon>
        <taxon>Viridiplantae</taxon>
        <taxon>Streptophyta</taxon>
        <taxon>Embryophyta</taxon>
        <taxon>Tracheophyta</taxon>
        <taxon>Spermatophyta</taxon>
        <taxon>Magnoliopsida</taxon>
        <taxon>eudicotyledons</taxon>
        <taxon>Gunneridae</taxon>
        <taxon>Pentapetalae</taxon>
        <taxon>rosids</taxon>
        <taxon>fabids</taxon>
        <taxon>Fabales</taxon>
        <taxon>Fabaceae</taxon>
        <taxon>Papilionoideae</taxon>
        <taxon>50 kb inversion clade</taxon>
        <taxon>NPAAA clade</taxon>
        <taxon>Hologalegina</taxon>
        <taxon>IRL clade</taxon>
        <taxon>Trifolieae</taxon>
        <taxon>Trifolium</taxon>
    </lineage>
</organism>
<name>A0A392U3X9_9FABA</name>
<sequence length="45" mass="5165">KRVEKDSSVKKGKKSLANDSNSQEPSPYARVPYSRRKKVVKNQDM</sequence>
<feature type="region of interest" description="Disordered" evidence="1">
    <location>
        <begin position="1"/>
        <end position="45"/>
    </location>
</feature>
<feature type="non-terminal residue" evidence="2">
    <location>
        <position position="1"/>
    </location>
</feature>
<evidence type="ECO:0000313" key="2">
    <source>
        <dbReference type="EMBL" id="MCI67417.1"/>
    </source>
</evidence>
<accession>A0A392U3X9</accession>
<protein>
    <submittedName>
        <fullName evidence="2">Uncharacterized protein</fullName>
    </submittedName>
</protein>